<evidence type="ECO:0000313" key="6">
    <source>
        <dbReference type="EMBL" id="THF82212.1"/>
    </source>
</evidence>
<dbReference type="GO" id="GO:0016887">
    <property type="term" value="F:ATP hydrolysis activity"/>
    <property type="evidence" value="ECO:0007669"/>
    <property type="project" value="InterPro"/>
</dbReference>
<accession>A0A4V3WG45</accession>
<comment type="caution">
    <text evidence="6">The sequence shown here is derived from an EMBL/GenBank/DDBJ whole genome shotgun (WGS) entry which is preliminary data.</text>
</comment>
<evidence type="ECO:0000256" key="2">
    <source>
        <dbReference type="ARBA" id="ARBA00022840"/>
    </source>
</evidence>
<evidence type="ECO:0000313" key="7">
    <source>
        <dbReference type="Proteomes" id="UP000310636"/>
    </source>
</evidence>
<evidence type="ECO:0000259" key="5">
    <source>
        <dbReference type="Pfam" id="PF17863"/>
    </source>
</evidence>
<dbReference type="InterPro" id="IPR041628">
    <property type="entry name" value="ChlI/MoxR_AAA_lid"/>
</dbReference>
<dbReference type="AlphaFoldDB" id="A0A4V3WG45"/>
<dbReference type="InterPro" id="IPR011703">
    <property type="entry name" value="ATPase_AAA-3"/>
</dbReference>
<sequence>MKVSLHTWNRRPILLNPIFDIRESVDSITGQIAKAVVGKSEVVELLLIALLANGHIILEDVPGTGKTLLAKSLSRTLRCDFKRVQFTADLLPSDITGIHFYNQQEGKFELRQGPVFTNILLADELNRATPRTQSSLLECMEERQVTIDGDTYTLDSPFLVIATQNPIENHGTFPLPEAQLDRFMMKVSMGYPSAEEELEVLRRFSARDPLPGLTPVLDRDGLARLRSRVPEVKLGDDVLRYLLAIVTATRQHSDIGSGVSPRGSLQLTKAAQARALLKGRDYVLPDDVKALAVPVFAHRIQLKDMFSGERGRSEALVRSLVEAVPVPTEPALERG</sequence>
<feature type="domain" description="ChlI/MoxR AAA lid" evidence="5">
    <location>
        <begin position="248"/>
        <end position="316"/>
    </location>
</feature>
<comment type="similarity">
    <text evidence="3">Belongs to the MoxR family.</text>
</comment>
<dbReference type="PIRSF" id="PIRSF002849">
    <property type="entry name" value="AAA_ATPase_chaperone_MoxR_prd"/>
    <property type="match status" value="1"/>
</dbReference>
<proteinExistence type="inferred from homology"/>
<gene>
    <name evidence="6" type="ORF">E6C55_07465</name>
</gene>
<evidence type="ECO:0000259" key="4">
    <source>
        <dbReference type="Pfam" id="PF07726"/>
    </source>
</evidence>
<keyword evidence="1" id="KW-0547">Nucleotide-binding</keyword>
<feature type="domain" description="ATPase AAA-3" evidence="4">
    <location>
        <begin position="55"/>
        <end position="185"/>
    </location>
</feature>
<dbReference type="InterPro" id="IPR050764">
    <property type="entry name" value="CbbQ/NirQ/NorQ/GpvN"/>
</dbReference>
<dbReference type="Pfam" id="PF17863">
    <property type="entry name" value="AAA_lid_2"/>
    <property type="match status" value="1"/>
</dbReference>
<dbReference type="GO" id="GO:0005524">
    <property type="term" value="F:ATP binding"/>
    <property type="evidence" value="ECO:0007669"/>
    <property type="project" value="UniProtKB-KW"/>
</dbReference>
<dbReference type="SUPFAM" id="SSF52540">
    <property type="entry name" value="P-loop containing nucleoside triphosphate hydrolases"/>
    <property type="match status" value="1"/>
</dbReference>
<dbReference type="PANTHER" id="PTHR42759:SF5">
    <property type="entry name" value="METHANOL DEHYDROGENASE REGULATOR"/>
    <property type="match status" value="1"/>
</dbReference>
<dbReference type="Gene3D" id="3.40.50.300">
    <property type="entry name" value="P-loop containing nucleotide triphosphate hydrolases"/>
    <property type="match status" value="1"/>
</dbReference>
<evidence type="ECO:0000256" key="1">
    <source>
        <dbReference type="ARBA" id="ARBA00022741"/>
    </source>
</evidence>
<organism evidence="6 7">
    <name type="scientific">Cohnella fermenti</name>
    <dbReference type="NCBI Taxonomy" id="2565925"/>
    <lineage>
        <taxon>Bacteria</taxon>
        <taxon>Bacillati</taxon>
        <taxon>Bacillota</taxon>
        <taxon>Bacilli</taxon>
        <taxon>Bacillales</taxon>
        <taxon>Paenibacillaceae</taxon>
        <taxon>Cohnella</taxon>
    </lineage>
</organism>
<keyword evidence="7" id="KW-1185">Reference proteome</keyword>
<dbReference type="Gene3D" id="1.10.8.80">
    <property type="entry name" value="Magnesium chelatase subunit I, C-Terminal domain"/>
    <property type="match status" value="1"/>
</dbReference>
<dbReference type="OrthoDB" id="9808397at2"/>
<dbReference type="Pfam" id="PF07726">
    <property type="entry name" value="AAA_3"/>
    <property type="match status" value="1"/>
</dbReference>
<reference evidence="6 7" key="1">
    <citation type="submission" date="2019-04" db="EMBL/GenBank/DDBJ databases">
        <title>Cohnella sp. nov. isolated from preserved vegetables.</title>
        <authorList>
            <person name="Lin S.-Y."/>
            <person name="Hung M.-H."/>
            <person name="Young C.-C."/>
        </authorList>
    </citation>
    <scope>NUCLEOTIDE SEQUENCE [LARGE SCALE GENOMIC DNA]</scope>
    <source>
        <strain evidence="6 7">CC-MHH1044</strain>
    </source>
</reference>
<dbReference type="PANTHER" id="PTHR42759">
    <property type="entry name" value="MOXR FAMILY PROTEIN"/>
    <property type="match status" value="1"/>
</dbReference>
<dbReference type="FunFam" id="3.40.50.300:FF:000640">
    <property type="entry name" value="MoxR family ATPase"/>
    <property type="match status" value="1"/>
</dbReference>
<protein>
    <submittedName>
        <fullName evidence="6">MoxR family ATPase</fullName>
    </submittedName>
</protein>
<name>A0A4V3WG45_9BACL</name>
<dbReference type="EMBL" id="SSOB01000007">
    <property type="protein sequence ID" value="THF82212.1"/>
    <property type="molecule type" value="Genomic_DNA"/>
</dbReference>
<keyword evidence="2" id="KW-0067">ATP-binding</keyword>
<dbReference type="Proteomes" id="UP000310636">
    <property type="component" value="Unassembled WGS sequence"/>
</dbReference>
<dbReference type="CDD" id="cd00009">
    <property type="entry name" value="AAA"/>
    <property type="match status" value="1"/>
</dbReference>
<evidence type="ECO:0000256" key="3">
    <source>
        <dbReference type="ARBA" id="ARBA00061607"/>
    </source>
</evidence>
<dbReference type="InterPro" id="IPR027417">
    <property type="entry name" value="P-loop_NTPase"/>
</dbReference>